<dbReference type="GO" id="GO:0008652">
    <property type="term" value="P:amino acid biosynthetic process"/>
    <property type="evidence" value="ECO:0007669"/>
    <property type="project" value="UniProtKB-KW"/>
</dbReference>
<dbReference type="GO" id="GO:0009073">
    <property type="term" value="P:aromatic amino acid family biosynthetic process"/>
    <property type="evidence" value="ECO:0007669"/>
    <property type="project" value="UniProtKB-KW"/>
</dbReference>
<dbReference type="UniPathway" id="UPA00053">
    <property type="reaction ID" value="UER00089"/>
</dbReference>
<evidence type="ECO:0000256" key="1">
    <source>
        <dbReference type="ARBA" id="ARBA00004811"/>
    </source>
</evidence>
<feature type="domain" description="Enolpyruvate transferase" evidence="9">
    <location>
        <begin position="10"/>
        <end position="64"/>
    </location>
</feature>
<comment type="catalytic activity">
    <reaction evidence="7">
        <text>3-phosphoshikimate + phosphoenolpyruvate = 5-O-(1-carboxyvinyl)-3-phosphoshikimate + phosphate</text>
        <dbReference type="Rhea" id="RHEA:21256"/>
        <dbReference type="ChEBI" id="CHEBI:43474"/>
        <dbReference type="ChEBI" id="CHEBI:57701"/>
        <dbReference type="ChEBI" id="CHEBI:58702"/>
        <dbReference type="ChEBI" id="CHEBI:145989"/>
        <dbReference type="EC" id="2.5.1.19"/>
    </reaction>
    <physiologicalReaction direction="left-to-right" evidence="7">
        <dbReference type="Rhea" id="RHEA:21257"/>
    </physiologicalReaction>
</comment>
<dbReference type="PANTHER" id="PTHR21090:SF5">
    <property type="entry name" value="PENTAFUNCTIONAL AROM POLYPEPTIDE"/>
    <property type="match status" value="1"/>
</dbReference>
<dbReference type="eggNOG" id="COG0128">
    <property type="taxonomic scope" value="Bacteria"/>
</dbReference>
<keyword evidence="5 10" id="KW-0808">Transferase</keyword>
<dbReference type="Proteomes" id="UP000028007">
    <property type="component" value="Unassembled WGS sequence"/>
</dbReference>
<dbReference type="Gene3D" id="3.65.10.10">
    <property type="entry name" value="Enolpyruvate transferase domain"/>
    <property type="match status" value="2"/>
</dbReference>
<keyword evidence="4" id="KW-0028">Amino-acid biosynthesis</keyword>
<keyword evidence="6" id="KW-0057">Aromatic amino acid biosynthesis</keyword>
<reference evidence="10 11" key="1">
    <citation type="journal article" date="1992" name="Int. J. Syst. Bacteriol.">
        <title>Sphingobacterium antarcticus sp. nov. a Psychrotrophic Bacterium from the Soils of Schirmacher Oasis, Antarctica.</title>
        <authorList>
            <person name="Shivaji S."/>
            <person name="Ray M.K."/>
            <person name="Rao N.S."/>
            <person name="Saiserr L."/>
            <person name="Jagannadham M.V."/>
            <person name="Kumar G.S."/>
            <person name="Reddy G."/>
            <person name="Bhargava P.M."/>
        </authorList>
    </citation>
    <scope>NUCLEOTIDE SEQUENCE [LARGE SCALE GENOMIC DNA]</scope>
    <source>
        <strain evidence="10 11">4BY</strain>
    </source>
</reference>
<dbReference type="PROSITE" id="PS00885">
    <property type="entry name" value="EPSP_SYNTHASE_2"/>
    <property type="match status" value="1"/>
</dbReference>
<protein>
    <recommendedName>
        <fullName evidence="3 8">3-phosphoshikimate 1-carboxyvinyltransferase</fullName>
        <ecNumber evidence="3 8">2.5.1.19</ecNumber>
    </recommendedName>
</protein>
<evidence type="ECO:0000256" key="5">
    <source>
        <dbReference type="ARBA" id="ARBA00022679"/>
    </source>
</evidence>
<dbReference type="GO" id="GO:0009423">
    <property type="term" value="P:chorismate biosynthetic process"/>
    <property type="evidence" value="ECO:0007669"/>
    <property type="project" value="UniProtKB-UniRule"/>
</dbReference>
<evidence type="ECO:0000256" key="3">
    <source>
        <dbReference type="ARBA" id="ARBA00012450"/>
    </source>
</evidence>
<gene>
    <name evidence="10" type="ORF">N180_04740</name>
</gene>
<dbReference type="OrthoDB" id="9809920at2"/>
<comment type="similarity">
    <text evidence="2">Belongs to the EPSP synthase family.</text>
</comment>
<dbReference type="InterPro" id="IPR013792">
    <property type="entry name" value="RNA3'P_cycl/enolpyr_Trfase_a/b"/>
</dbReference>
<evidence type="ECO:0000256" key="6">
    <source>
        <dbReference type="ARBA" id="ARBA00023141"/>
    </source>
</evidence>
<dbReference type="PANTHER" id="PTHR21090">
    <property type="entry name" value="AROM/DEHYDROQUINATE SYNTHASE"/>
    <property type="match status" value="1"/>
</dbReference>
<dbReference type="InterPro" id="IPR006264">
    <property type="entry name" value="EPSP_synthase"/>
</dbReference>
<dbReference type="GO" id="GO:0003866">
    <property type="term" value="F:3-phosphoshikimate 1-carboxyvinyltransferase activity"/>
    <property type="evidence" value="ECO:0007669"/>
    <property type="project" value="UniProtKB-UniRule"/>
</dbReference>
<dbReference type="PIRSF" id="PIRSF000505">
    <property type="entry name" value="EPSPS"/>
    <property type="match status" value="1"/>
</dbReference>
<accession>A0A081PDD0</accession>
<dbReference type="EMBL" id="JNFF01000110">
    <property type="protein sequence ID" value="KEQ28703.1"/>
    <property type="molecule type" value="Genomic_DNA"/>
</dbReference>
<evidence type="ECO:0000256" key="7">
    <source>
        <dbReference type="ARBA" id="ARBA00044633"/>
    </source>
</evidence>
<dbReference type="AlphaFoldDB" id="A0A081PDD0"/>
<dbReference type="SUPFAM" id="SSF55205">
    <property type="entry name" value="EPT/RTPC-like"/>
    <property type="match status" value="1"/>
</dbReference>
<feature type="domain" description="Enolpyruvate transferase" evidence="9">
    <location>
        <begin position="72"/>
        <end position="407"/>
    </location>
</feature>
<dbReference type="NCBIfam" id="TIGR01356">
    <property type="entry name" value="aroA"/>
    <property type="match status" value="1"/>
</dbReference>
<evidence type="ECO:0000256" key="2">
    <source>
        <dbReference type="ARBA" id="ARBA00009948"/>
    </source>
</evidence>
<evidence type="ECO:0000256" key="8">
    <source>
        <dbReference type="NCBIfam" id="TIGR01356"/>
    </source>
</evidence>
<proteinExistence type="inferred from homology"/>
<dbReference type="InterPro" id="IPR001986">
    <property type="entry name" value="Enolpyruvate_Tfrase_dom"/>
</dbReference>
<comment type="pathway">
    <text evidence="1">Metabolic intermediate biosynthesis; chorismate biosynthesis; chorismate from D-erythrose 4-phosphate and phosphoenolpyruvate: step 6/7.</text>
</comment>
<evidence type="ECO:0000259" key="9">
    <source>
        <dbReference type="Pfam" id="PF00275"/>
    </source>
</evidence>
<comment type="caution">
    <text evidence="10">The sequence shown here is derived from an EMBL/GenBank/DDBJ whole genome shotgun (WGS) entry which is preliminary data.</text>
</comment>
<dbReference type="InterPro" id="IPR036968">
    <property type="entry name" value="Enolpyruvate_Tfrase_sf"/>
</dbReference>
<name>A0A081PDD0_9SPHI</name>
<evidence type="ECO:0000256" key="4">
    <source>
        <dbReference type="ARBA" id="ARBA00022605"/>
    </source>
</evidence>
<dbReference type="Pfam" id="PF00275">
    <property type="entry name" value="EPSP_synthase"/>
    <property type="match status" value="2"/>
</dbReference>
<sequence>MKPNAVISFTGPKDIQAGISLTGSKSESNRALVIAALSGGVVKAENLSDAADTVTLQRILKELETPAAGLRTVNVGHAGTAMRFLTAYLSTIHEEFLLTGSSRMQERPIGILVDALKSIGANISYTKNDGYPPLHIKGGLNAPSAEVFIKGNVSSQYLSALLIIASSLTNGLTLHIEGGLTSRPYLEMTLDMLAAAGISHTWTADTIRIEKQNHQPATLTVEPDWSAASYWYSIASLADNAVINLSNLRQESLQGDSQIQELMIDLGVRTAHIQGGISLKSGTSQQIDQIIDLKNCPDLAQTIIVCAAAKGLNLAFTGLETLKIKETNRVLALQQELAKIGVLLKEEQEIYTLDCSQLAFPEKVTFCTYDDHRMAMAFAPLSLLIKEVEIEDYHVVEKSYPDFWKDLEIAGFTVKEVETLIHS</sequence>
<keyword evidence="11" id="KW-1185">Reference proteome</keyword>
<organism evidence="10 11">
    <name type="scientific">Pedobacter antarcticus 4BY</name>
    <dbReference type="NCBI Taxonomy" id="1358423"/>
    <lineage>
        <taxon>Bacteria</taxon>
        <taxon>Pseudomonadati</taxon>
        <taxon>Bacteroidota</taxon>
        <taxon>Sphingobacteriia</taxon>
        <taxon>Sphingobacteriales</taxon>
        <taxon>Sphingobacteriaceae</taxon>
        <taxon>Pedobacter</taxon>
    </lineage>
</organism>
<evidence type="ECO:0000313" key="11">
    <source>
        <dbReference type="Proteomes" id="UP000028007"/>
    </source>
</evidence>
<dbReference type="InterPro" id="IPR023193">
    <property type="entry name" value="EPSP_synthase_CS"/>
</dbReference>
<dbReference type="EC" id="2.5.1.19" evidence="3 8"/>
<evidence type="ECO:0000313" key="10">
    <source>
        <dbReference type="EMBL" id="KEQ28703.1"/>
    </source>
</evidence>
<dbReference type="RefSeq" id="WP_037443744.1">
    <property type="nucleotide sequence ID" value="NZ_JNFF01000110.1"/>
</dbReference>